<dbReference type="InterPro" id="IPR049945">
    <property type="entry name" value="AAA_22"/>
</dbReference>
<dbReference type="Proteomes" id="UP001597045">
    <property type="component" value="Unassembled WGS sequence"/>
</dbReference>
<dbReference type="EMBL" id="JBHTIS010004099">
    <property type="protein sequence ID" value="MFD1052063.1"/>
    <property type="molecule type" value="Genomic_DNA"/>
</dbReference>
<dbReference type="InterPro" id="IPR027417">
    <property type="entry name" value="P-loop_NTPase"/>
</dbReference>
<evidence type="ECO:0000313" key="3">
    <source>
        <dbReference type="Proteomes" id="UP001597045"/>
    </source>
</evidence>
<dbReference type="Gene3D" id="3.40.50.300">
    <property type="entry name" value="P-loop containing nucleotide triphosphate hydrolases"/>
    <property type="match status" value="1"/>
</dbReference>
<name>A0ABW3MPK3_9PSEU</name>
<protein>
    <submittedName>
        <fullName evidence="2">AAA family ATPase</fullName>
    </submittedName>
</protein>
<dbReference type="Pfam" id="PF13401">
    <property type="entry name" value="AAA_22"/>
    <property type="match status" value="1"/>
</dbReference>
<accession>A0ABW3MPK3</accession>
<organism evidence="2 3">
    <name type="scientific">Kibdelosporangium lantanae</name>
    <dbReference type="NCBI Taxonomy" id="1497396"/>
    <lineage>
        <taxon>Bacteria</taxon>
        <taxon>Bacillati</taxon>
        <taxon>Actinomycetota</taxon>
        <taxon>Actinomycetes</taxon>
        <taxon>Pseudonocardiales</taxon>
        <taxon>Pseudonocardiaceae</taxon>
        <taxon>Kibdelosporangium</taxon>
    </lineage>
</organism>
<gene>
    <name evidence="2" type="ORF">ACFQ1S_44080</name>
</gene>
<feature type="non-terminal residue" evidence="2">
    <location>
        <position position="188"/>
    </location>
</feature>
<reference evidence="3" key="1">
    <citation type="journal article" date="2019" name="Int. J. Syst. Evol. Microbiol.">
        <title>The Global Catalogue of Microorganisms (GCM) 10K type strain sequencing project: providing services to taxonomists for standard genome sequencing and annotation.</title>
        <authorList>
            <consortium name="The Broad Institute Genomics Platform"/>
            <consortium name="The Broad Institute Genome Sequencing Center for Infectious Disease"/>
            <person name="Wu L."/>
            <person name="Ma J."/>
        </authorList>
    </citation>
    <scope>NUCLEOTIDE SEQUENCE [LARGE SCALE GENOMIC DNA]</scope>
    <source>
        <strain evidence="3">JCM 31486</strain>
    </source>
</reference>
<evidence type="ECO:0000259" key="1">
    <source>
        <dbReference type="Pfam" id="PF13401"/>
    </source>
</evidence>
<feature type="domain" description="ORC1/DEAH AAA+ ATPase" evidence="1">
    <location>
        <begin position="56"/>
        <end position="171"/>
    </location>
</feature>
<comment type="caution">
    <text evidence="2">The sequence shown here is derived from an EMBL/GenBank/DDBJ whole genome shotgun (WGS) entry which is preliminary data.</text>
</comment>
<sequence>AGIHLPTLRTAYVNPDFRAAEAPGRLAEEKWWGEQRVRTDIQTFLVGHLTSPQATEAPLLVLGQPGSGKSVLTQILAARLHASEFLTVRVVLREVPADTDLQEQIERSIRAVTGRTMTWHQLVETAGDALPVVMLDGFDELLQATGVSQSDYLEKVVAFQQREADQGRPVAVVVTSRISVADRARAPR</sequence>
<proteinExistence type="predicted"/>
<dbReference type="SUPFAM" id="SSF52540">
    <property type="entry name" value="P-loop containing nucleoside triphosphate hydrolases"/>
    <property type="match status" value="1"/>
</dbReference>
<feature type="non-terminal residue" evidence="2">
    <location>
        <position position="1"/>
    </location>
</feature>
<keyword evidence="3" id="KW-1185">Reference proteome</keyword>
<evidence type="ECO:0000313" key="2">
    <source>
        <dbReference type="EMBL" id="MFD1052063.1"/>
    </source>
</evidence>